<dbReference type="InterPro" id="IPR012675">
    <property type="entry name" value="Beta-grasp_dom_sf"/>
</dbReference>
<evidence type="ECO:0000313" key="3">
    <source>
        <dbReference type="EMBL" id="MEX1669780.1"/>
    </source>
</evidence>
<feature type="domain" description="2Fe-2S ferredoxin-type" evidence="1">
    <location>
        <begin position="16"/>
        <end position="110"/>
    </location>
</feature>
<dbReference type="InterPro" id="IPR039261">
    <property type="entry name" value="FNR_nucleotide-bd"/>
</dbReference>
<dbReference type="InterPro" id="IPR036010">
    <property type="entry name" value="2Fe-2S_ferredoxin-like_sf"/>
</dbReference>
<sequence length="354" mass="38446">MNDVRAQRNLAAEQICSVSVGDSNKDGFSVNRNDMLLKAALDQGIDYPHNCRVGVCGQCKTKLISGKVTPMVDLALSPLTNAEIESGYFLACQGKVRGNINIQIKLGQHHVVPEQQVAGRIVLWKQLPGEVIELRMALETPFQYEAGQYGFLAESGSFVRRCFSFSDAPPAEGVGATEVGFLIKRLPGGEFSEWLFKEDRTGVKMWLHGPYGVMGVDDADLPGLCVAGGTGLAPVLSILEKRLSSSVHATFVVIFGVKFANEIFAMDKLEALQARFPGRLRIIPIVSHEPEGSAWQGARGLVTVPLDDQLGVDYRRSAAFICGGLPMVNAVEQKLLAMGMDPERIHADKFMPTG</sequence>
<dbReference type="Pfam" id="PF00111">
    <property type="entry name" value="Fer2"/>
    <property type="match status" value="1"/>
</dbReference>
<dbReference type="Gene3D" id="3.10.20.30">
    <property type="match status" value="1"/>
</dbReference>
<dbReference type="SUPFAM" id="SSF63380">
    <property type="entry name" value="Riboflavin synthase domain-like"/>
    <property type="match status" value="1"/>
</dbReference>
<accession>A0ABV3U733</accession>
<dbReference type="PRINTS" id="PR00410">
    <property type="entry name" value="PHEHYDRXLASE"/>
</dbReference>
<dbReference type="InterPro" id="IPR050415">
    <property type="entry name" value="MRET"/>
</dbReference>
<dbReference type="CDD" id="cd00207">
    <property type="entry name" value="fer2"/>
    <property type="match status" value="1"/>
</dbReference>
<reference evidence="3 4" key="1">
    <citation type="journal article" date="2011" name="Int. J. Syst. Evol. Microbiol.">
        <title>Zhongshania antarctica gen. nov., sp. nov. and Zhongshania guokunii sp. nov., gammaproteobacteria respectively isolated from coastal attached (fast) ice and surface seawater of the Antarctic.</title>
        <authorList>
            <person name="Li H.J."/>
            <person name="Zhang X.Y."/>
            <person name="Chen C.X."/>
            <person name="Zhang Y.J."/>
            <person name="Gao Z.M."/>
            <person name="Yu Y."/>
            <person name="Chen X.L."/>
            <person name="Chen B."/>
            <person name="Zhang Y.Z."/>
        </authorList>
    </citation>
    <scope>NUCLEOTIDE SEQUENCE [LARGE SCALE GENOMIC DNA]</scope>
    <source>
        <strain evidence="3 4">ZS6-22T</strain>
    </source>
</reference>
<feature type="domain" description="FAD-binding FR-type" evidence="2">
    <location>
        <begin position="114"/>
        <end position="217"/>
    </location>
</feature>
<dbReference type="InterPro" id="IPR001433">
    <property type="entry name" value="OxRdtase_FAD/NAD-bd"/>
</dbReference>
<dbReference type="Gene3D" id="3.40.50.80">
    <property type="entry name" value="Nucleotide-binding domain of ferredoxin-NADP reductase (FNR) module"/>
    <property type="match status" value="1"/>
</dbReference>
<protein>
    <submittedName>
        <fullName evidence="3">2Fe-2S iron-sulfur cluster-binding protein</fullName>
    </submittedName>
</protein>
<dbReference type="InterPro" id="IPR017927">
    <property type="entry name" value="FAD-bd_FR_type"/>
</dbReference>
<dbReference type="PROSITE" id="PS51085">
    <property type="entry name" value="2FE2S_FER_2"/>
    <property type="match status" value="1"/>
</dbReference>
<dbReference type="Gene3D" id="2.40.30.10">
    <property type="entry name" value="Translation factors"/>
    <property type="match status" value="1"/>
</dbReference>
<dbReference type="PANTHER" id="PTHR47354:SF5">
    <property type="entry name" value="PROTEIN RFBI"/>
    <property type="match status" value="1"/>
</dbReference>
<proteinExistence type="predicted"/>
<dbReference type="Pfam" id="PF00175">
    <property type="entry name" value="NAD_binding_1"/>
    <property type="match status" value="1"/>
</dbReference>
<dbReference type="PROSITE" id="PS00197">
    <property type="entry name" value="2FE2S_FER_1"/>
    <property type="match status" value="1"/>
</dbReference>
<evidence type="ECO:0000259" key="2">
    <source>
        <dbReference type="PROSITE" id="PS51384"/>
    </source>
</evidence>
<dbReference type="PANTHER" id="PTHR47354">
    <property type="entry name" value="NADH OXIDOREDUCTASE HCR"/>
    <property type="match status" value="1"/>
</dbReference>
<gene>
    <name evidence="3" type="ORF">AB4876_12745</name>
</gene>
<comment type="caution">
    <text evidence="3">The sequence shown here is derived from an EMBL/GenBank/DDBJ whole genome shotgun (WGS) entry which is preliminary data.</text>
</comment>
<dbReference type="SUPFAM" id="SSF54292">
    <property type="entry name" value="2Fe-2S ferredoxin-like"/>
    <property type="match status" value="1"/>
</dbReference>
<evidence type="ECO:0000313" key="4">
    <source>
        <dbReference type="Proteomes" id="UP001557485"/>
    </source>
</evidence>
<dbReference type="InterPro" id="IPR006058">
    <property type="entry name" value="2Fe2S_fd_BS"/>
</dbReference>
<name>A0ABV3U733_9GAMM</name>
<dbReference type="PROSITE" id="PS51384">
    <property type="entry name" value="FAD_FR"/>
    <property type="match status" value="1"/>
</dbReference>
<dbReference type="EMBL" id="JBFRYA010000011">
    <property type="protein sequence ID" value="MEX1669780.1"/>
    <property type="molecule type" value="Genomic_DNA"/>
</dbReference>
<keyword evidence="4" id="KW-1185">Reference proteome</keyword>
<dbReference type="InterPro" id="IPR017938">
    <property type="entry name" value="Riboflavin_synthase-like_b-brl"/>
</dbReference>
<evidence type="ECO:0000259" key="1">
    <source>
        <dbReference type="PROSITE" id="PS51085"/>
    </source>
</evidence>
<organism evidence="3 4">
    <name type="scientific">Zhongshania guokunii</name>
    <dbReference type="NCBI Taxonomy" id="641783"/>
    <lineage>
        <taxon>Bacteria</taxon>
        <taxon>Pseudomonadati</taxon>
        <taxon>Pseudomonadota</taxon>
        <taxon>Gammaproteobacteria</taxon>
        <taxon>Cellvibrionales</taxon>
        <taxon>Spongiibacteraceae</taxon>
        <taxon>Zhongshania</taxon>
    </lineage>
</organism>
<dbReference type="Proteomes" id="UP001557485">
    <property type="component" value="Unassembled WGS sequence"/>
</dbReference>
<dbReference type="SUPFAM" id="SSF52343">
    <property type="entry name" value="Ferredoxin reductase-like, C-terminal NADP-linked domain"/>
    <property type="match status" value="1"/>
</dbReference>
<dbReference type="RefSeq" id="WP_368382092.1">
    <property type="nucleotide sequence ID" value="NZ_JBFRYA010000011.1"/>
</dbReference>
<dbReference type="InterPro" id="IPR001041">
    <property type="entry name" value="2Fe-2S_ferredoxin-type"/>
</dbReference>